<gene>
    <name evidence="1" type="ORF">NI17_020660</name>
</gene>
<reference evidence="1" key="1">
    <citation type="submission" date="2020-10" db="EMBL/GenBank/DDBJ databases">
        <title>De novo genome project of the cellulose decomposer Thermobifida halotolerans type strain.</title>
        <authorList>
            <person name="Nagy I."/>
            <person name="Horvath B."/>
            <person name="Kukolya J."/>
            <person name="Nagy I."/>
            <person name="Orsini M."/>
        </authorList>
    </citation>
    <scope>NUCLEOTIDE SEQUENCE</scope>
    <source>
        <strain evidence="1">DSM 44931</strain>
    </source>
</reference>
<evidence type="ECO:0000313" key="2">
    <source>
        <dbReference type="Proteomes" id="UP000265719"/>
    </source>
</evidence>
<dbReference type="KEGG" id="thao:NI17_020660"/>
<evidence type="ECO:0000313" key="1">
    <source>
        <dbReference type="EMBL" id="UOE19140.1"/>
    </source>
</evidence>
<name>A0AA97LW88_9ACTN</name>
<organism evidence="1 2">
    <name type="scientific">Thermobifida halotolerans</name>
    <dbReference type="NCBI Taxonomy" id="483545"/>
    <lineage>
        <taxon>Bacteria</taxon>
        <taxon>Bacillati</taxon>
        <taxon>Actinomycetota</taxon>
        <taxon>Actinomycetes</taxon>
        <taxon>Streptosporangiales</taxon>
        <taxon>Nocardiopsidaceae</taxon>
        <taxon>Thermobifida</taxon>
    </lineage>
</organism>
<proteinExistence type="predicted"/>
<keyword evidence="2" id="KW-1185">Reference proteome</keyword>
<dbReference type="EMBL" id="CP063196">
    <property type="protein sequence ID" value="UOE19140.1"/>
    <property type="molecule type" value="Genomic_DNA"/>
</dbReference>
<protein>
    <recommendedName>
        <fullName evidence="3">DUF3800 domain-containing protein</fullName>
    </recommendedName>
</protein>
<dbReference type="AlphaFoldDB" id="A0AA97LW88"/>
<accession>A0AA97LW88</accession>
<sequence length="175" mass="20027">MLVGMHVFVDETKNRGYLVAAAVILPPDVTATRRTVNGLCRSGQRRIHFTKENDARRRQIITAMTGLKARVEIYDASDHHPRDARTRCLEAITEDLAGRGRVRLVLERDDSVLNHDKRVLYERVRKFGATELEYVFMRAHEECLLAIPDAVAWCWAKGGSWRSAVESMVDQTHRL</sequence>
<evidence type="ECO:0008006" key="3">
    <source>
        <dbReference type="Google" id="ProtNLM"/>
    </source>
</evidence>
<dbReference type="Proteomes" id="UP000265719">
    <property type="component" value="Chromosome"/>
</dbReference>